<dbReference type="InterPro" id="IPR036928">
    <property type="entry name" value="AS_sf"/>
</dbReference>
<reference evidence="3" key="1">
    <citation type="journal article" date="2023" name="Mol. Phylogenet. Evol.">
        <title>Genome-scale phylogeny and comparative genomics of the fungal order Sordariales.</title>
        <authorList>
            <person name="Hensen N."/>
            <person name="Bonometti L."/>
            <person name="Westerberg I."/>
            <person name="Brannstrom I.O."/>
            <person name="Guillou S."/>
            <person name="Cros-Aarteil S."/>
            <person name="Calhoun S."/>
            <person name="Haridas S."/>
            <person name="Kuo A."/>
            <person name="Mondo S."/>
            <person name="Pangilinan J."/>
            <person name="Riley R."/>
            <person name="LaButti K."/>
            <person name="Andreopoulos B."/>
            <person name="Lipzen A."/>
            <person name="Chen C."/>
            <person name="Yan M."/>
            <person name="Daum C."/>
            <person name="Ng V."/>
            <person name="Clum A."/>
            <person name="Steindorff A."/>
            <person name="Ohm R.A."/>
            <person name="Martin F."/>
            <person name="Silar P."/>
            <person name="Natvig D.O."/>
            <person name="Lalanne C."/>
            <person name="Gautier V."/>
            <person name="Ament-Velasquez S.L."/>
            <person name="Kruys A."/>
            <person name="Hutchinson M.I."/>
            <person name="Powell A.J."/>
            <person name="Barry K."/>
            <person name="Miller A.N."/>
            <person name="Grigoriev I.V."/>
            <person name="Debuchy R."/>
            <person name="Gladieux P."/>
            <person name="Hiltunen Thoren M."/>
            <person name="Johannesson H."/>
        </authorList>
    </citation>
    <scope>NUCLEOTIDE SEQUENCE</scope>
    <source>
        <strain evidence="3">PSN243</strain>
    </source>
</reference>
<name>A0AAV9GIL0_9PEZI</name>
<evidence type="ECO:0000313" key="4">
    <source>
        <dbReference type="Proteomes" id="UP001321760"/>
    </source>
</evidence>
<reference evidence="3" key="2">
    <citation type="submission" date="2023-05" db="EMBL/GenBank/DDBJ databases">
        <authorList>
            <consortium name="Lawrence Berkeley National Laboratory"/>
            <person name="Steindorff A."/>
            <person name="Hensen N."/>
            <person name="Bonometti L."/>
            <person name="Westerberg I."/>
            <person name="Brannstrom I.O."/>
            <person name="Guillou S."/>
            <person name="Cros-Aarteil S."/>
            <person name="Calhoun S."/>
            <person name="Haridas S."/>
            <person name="Kuo A."/>
            <person name="Mondo S."/>
            <person name="Pangilinan J."/>
            <person name="Riley R."/>
            <person name="Labutti K."/>
            <person name="Andreopoulos B."/>
            <person name="Lipzen A."/>
            <person name="Chen C."/>
            <person name="Yanf M."/>
            <person name="Daum C."/>
            <person name="Ng V."/>
            <person name="Clum A."/>
            <person name="Ohm R."/>
            <person name="Martin F."/>
            <person name="Silar P."/>
            <person name="Natvig D."/>
            <person name="Lalanne C."/>
            <person name="Gautier V."/>
            <person name="Ament-Velasquez S.L."/>
            <person name="Kruys A."/>
            <person name="Hutchinson M.I."/>
            <person name="Powell A.J."/>
            <person name="Barry K."/>
            <person name="Miller A.N."/>
            <person name="Grigoriev I.V."/>
            <person name="Debuchy R."/>
            <person name="Gladieux P."/>
            <person name="Thoren M.H."/>
            <person name="Johannesson H."/>
        </authorList>
    </citation>
    <scope>NUCLEOTIDE SEQUENCE</scope>
    <source>
        <strain evidence="3">PSN243</strain>
    </source>
</reference>
<evidence type="ECO:0000313" key="3">
    <source>
        <dbReference type="EMBL" id="KAK4447245.1"/>
    </source>
</evidence>
<gene>
    <name evidence="3" type="ORF">QBC34DRAFT_467817</name>
</gene>
<dbReference type="AlphaFoldDB" id="A0AAV9GIL0"/>
<evidence type="ECO:0000259" key="2">
    <source>
        <dbReference type="Pfam" id="PF01425"/>
    </source>
</evidence>
<keyword evidence="4" id="KW-1185">Reference proteome</keyword>
<feature type="region of interest" description="Disordered" evidence="1">
    <location>
        <begin position="578"/>
        <end position="607"/>
    </location>
</feature>
<sequence length="707" mass="76878">MSLEFAAPPALPQSIVVRVGSDSYFIRPRVECTFRLPSHLSPADRRLLSASKATFPDYFPAPAAGQIVPAAVIYHGGETSLSPEAVKDSFARFLRDDDVFQTGFTSNAYLIVQTPNGPHDRSSEESVLPALADFLKSSALTIFFATELPVVEGPYFVLGRSLHESWRLHPDHLGAFAVTTIPNDTAPESGPTGEPQRFRSLQVAAFNGASGPVAVPSRLYAKPGQPLAGKRIAVKDNMHLSGVVTGLGNRAYAELYGAQSKTAEFIQLLMDNGATVVGKTKLSAFAGSEVPPTQCIDYFPPWNPRGDGYQGPSGSSSGAGASAAGYDWLDISLCTDTTGSMRFPATSHGVWGQRVTWDTLPLEGVVPACRPYDTFGLLARSPAIIRDVLRVGGNAVRSAHWPTKLLYPSEWFPVANKEQQQMNLEFLKALENYLGLKHTKFSVEEEWKRTGPEHLRDRMVADIEKLSHIVNVYDNYHLFEDFRSEYRQTFGKPPYVSPSHTKRWYGFLSPKFTASARFTGSDFDFNRKDGEAKTRESRDEAEGIVNEFREWSRKHLFVGESEDSSAIILVPHGRPGANYRDSGDAAPAAASKETTTPAPSSSAPPPRCGAVFTMSMVGAPQLIVPIGQNPYHSRVSDRTEYAPIGTSIVGPPGSDATLVKIAQEALRKAGWPTTVLTARLMFKLGDNARHTAGVAGDSGTPELVVQT</sequence>
<organism evidence="3 4">
    <name type="scientific">Podospora aff. communis PSN243</name>
    <dbReference type="NCBI Taxonomy" id="3040156"/>
    <lineage>
        <taxon>Eukaryota</taxon>
        <taxon>Fungi</taxon>
        <taxon>Dikarya</taxon>
        <taxon>Ascomycota</taxon>
        <taxon>Pezizomycotina</taxon>
        <taxon>Sordariomycetes</taxon>
        <taxon>Sordariomycetidae</taxon>
        <taxon>Sordariales</taxon>
        <taxon>Podosporaceae</taxon>
        <taxon>Podospora</taxon>
    </lineage>
</organism>
<accession>A0AAV9GIL0</accession>
<dbReference type="Pfam" id="PF01425">
    <property type="entry name" value="Amidase"/>
    <property type="match status" value="1"/>
</dbReference>
<protein>
    <submittedName>
        <fullName evidence="3">Amidase</fullName>
    </submittedName>
</protein>
<feature type="domain" description="Amidase" evidence="2">
    <location>
        <begin position="221"/>
        <end position="408"/>
    </location>
</feature>
<evidence type="ECO:0000256" key="1">
    <source>
        <dbReference type="SAM" id="MobiDB-lite"/>
    </source>
</evidence>
<dbReference type="InterPro" id="IPR023631">
    <property type="entry name" value="Amidase_dom"/>
</dbReference>
<comment type="caution">
    <text evidence="3">The sequence shown here is derived from an EMBL/GenBank/DDBJ whole genome shotgun (WGS) entry which is preliminary data.</text>
</comment>
<proteinExistence type="predicted"/>
<dbReference type="EMBL" id="MU865951">
    <property type="protein sequence ID" value="KAK4447245.1"/>
    <property type="molecule type" value="Genomic_DNA"/>
</dbReference>
<dbReference type="SUPFAM" id="SSF75304">
    <property type="entry name" value="Amidase signature (AS) enzymes"/>
    <property type="match status" value="1"/>
</dbReference>
<dbReference type="PANTHER" id="PTHR46310:SF7">
    <property type="entry name" value="AMIDASE 1"/>
    <property type="match status" value="1"/>
</dbReference>
<dbReference type="Proteomes" id="UP001321760">
    <property type="component" value="Unassembled WGS sequence"/>
</dbReference>
<feature type="compositionally biased region" description="Low complexity" evidence="1">
    <location>
        <begin position="585"/>
        <end position="601"/>
    </location>
</feature>
<dbReference type="Gene3D" id="3.90.1300.10">
    <property type="entry name" value="Amidase signature (AS) domain"/>
    <property type="match status" value="1"/>
</dbReference>
<dbReference type="PANTHER" id="PTHR46310">
    <property type="entry name" value="AMIDASE 1"/>
    <property type="match status" value="1"/>
</dbReference>